<dbReference type="GO" id="GO:0005886">
    <property type="term" value="C:plasma membrane"/>
    <property type="evidence" value="ECO:0007669"/>
    <property type="project" value="TreeGrafter"/>
</dbReference>
<evidence type="ECO:0000256" key="8">
    <source>
        <dbReference type="PIRSR" id="PIRSR600175-1"/>
    </source>
</evidence>
<feature type="binding site" evidence="8">
    <location>
        <position position="75"/>
    </location>
    <ligand>
        <name>Na(+)</name>
        <dbReference type="ChEBI" id="CHEBI:29101"/>
        <label>1</label>
    </ligand>
</feature>
<dbReference type="PANTHER" id="PTHR11616">
    <property type="entry name" value="SODIUM/CHLORIDE DEPENDENT TRANSPORTER"/>
    <property type="match status" value="1"/>
</dbReference>
<accession>A0AA38IY80</accession>
<keyword evidence="7" id="KW-0472">Membrane</keyword>
<evidence type="ECO:0000256" key="2">
    <source>
        <dbReference type="ARBA" id="ARBA00006459"/>
    </source>
</evidence>
<keyword evidence="8" id="KW-0479">Metal-binding</keyword>
<dbReference type="GO" id="GO:0043005">
    <property type="term" value="C:neuron projection"/>
    <property type="evidence" value="ECO:0007669"/>
    <property type="project" value="TreeGrafter"/>
</dbReference>
<evidence type="ECO:0000256" key="3">
    <source>
        <dbReference type="ARBA" id="ARBA00022448"/>
    </source>
</evidence>
<dbReference type="SUPFAM" id="SSF161070">
    <property type="entry name" value="SNF-like"/>
    <property type="match status" value="1"/>
</dbReference>
<feature type="binding site" evidence="8">
    <location>
        <position position="77"/>
    </location>
    <ligand>
        <name>Na(+)</name>
        <dbReference type="ChEBI" id="CHEBI:29101"/>
        <label>1</label>
    </ligand>
</feature>
<keyword evidence="11" id="KW-1185">Reference proteome</keyword>
<name>A0AA38IY80_9CUCU</name>
<keyword evidence="6" id="KW-1133">Transmembrane helix</keyword>
<keyword evidence="5" id="KW-0769">Symport</keyword>
<dbReference type="Proteomes" id="UP001168821">
    <property type="component" value="Unassembled WGS sequence"/>
</dbReference>
<proteinExistence type="inferred from homology"/>
<comment type="caution">
    <text evidence="10">The sequence shown here is derived from an EMBL/GenBank/DDBJ whole genome shotgun (WGS) entry which is preliminary data.</text>
</comment>
<dbReference type="GO" id="GO:0051378">
    <property type="term" value="F:serotonin binding"/>
    <property type="evidence" value="ECO:0007669"/>
    <property type="project" value="TreeGrafter"/>
</dbReference>
<evidence type="ECO:0000313" key="11">
    <source>
        <dbReference type="Proteomes" id="UP001168821"/>
    </source>
</evidence>
<evidence type="ECO:0000256" key="1">
    <source>
        <dbReference type="ARBA" id="ARBA00004141"/>
    </source>
</evidence>
<dbReference type="GO" id="GO:0006865">
    <property type="term" value="P:amino acid transport"/>
    <property type="evidence" value="ECO:0007669"/>
    <property type="project" value="TreeGrafter"/>
</dbReference>
<dbReference type="AlphaFoldDB" id="A0AA38IY80"/>
<dbReference type="PROSITE" id="PS50267">
    <property type="entry name" value="NA_NEUROTRAN_SYMP_3"/>
    <property type="match status" value="1"/>
</dbReference>
<gene>
    <name evidence="10" type="ORF">Zmor_007780</name>
</gene>
<dbReference type="InterPro" id="IPR000175">
    <property type="entry name" value="Na/ntran_symport"/>
</dbReference>
<keyword evidence="4" id="KW-0812">Transmembrane</keyword>
<dbReference type="EMBL" id="JALNTZ010000002">
    <property type="protein sequence ID" value="KAJ3663526.1"/>
    <property type="molecule type" value="Genomic_DNA"/>
</dbReference>
<evidence type="ECO:0000256" key="6">
    <source>
        <dbReference type="ARBA" id="ARBA00022989"/>
    </source>
</evidence>
<feature type="region of interest" description="Disordered" evidence="9">
    <location>
        <begin position="1"/>
        <end position="41"/>
    </location>
</feature>
<evidence type="ECO:0000256" key="9">
    <source>
        <dbReference type="SAM" id="MobiDB-lite"/>
    </source>
</evidence>
<reference evidence="10" key="1">
    <citation type="journal article" date="2023" name="G3 (Bethesda)">
        <title>Whole genome assemblies of Zophobas morio and Tenebrio molitor.</title>
        <authorList>
            <person name="Kaur S."/>
            <person name="Stinson S.A."/>
            <person name="diCenzo G.C."/>
        </authorList>
    </citation>
    <scope>NUCLEOTIDE SEQUENCE</scope>
    <source>
        <strain evidence="10">QUZm001</strain>
    </source>
</reference>
<evidence type="ECO:0008006" key="12">
    <source>
        <dbReference type="Google" id="ProtNLM"/>
    </source>
</evidence>
<comment type="similarity">
    <text evidence="2">Belongs to the sodium:neurotransmitter symporter (SNF) (TC 2.A.22) family.</text>
</comment>
<protein>
    <recommendedName>
        <fullName evidence="12">Sodium-dependent serotonin transporter</fullName>
    </recommendedName>
</protein>
<keyword evidence="8" id="KW-0915">Sodium</keyword>
<sequence length="105" mass="11942">MAEPEGDNCKENSHPNKQKPDGENNCKKSPVKTKDCKNSKQNKDNVTRVVVVALTPDRRRETWNKKVEFLLAVVGFAVDLGNVWRFPYICYQNGGGESKKFKQTL</sequence>
<evidence type="ECO:0000313" key="10">
    <source>
        <dbReference type="EMBL" id="KAJ3663526.1"/>
    </source>
</evidence>
<dbReference type="PANTHER" id="PTHR11616:SF279">
    <property type="entry name" value="SODIUM-DEPENDENT SEROTONIN TRANSPORTER"/>
    <property type="match status" value="1"/>
</dbReference>
<comment type="subcellular location">
    <subcellularLocation>
        <location evidence="1">Membrane</location>
        <topology evidence="1">Multi-pass membrane protein</topology>
    </subcellularLocation>
</comment>
<organism evidence="10 11">
    <name type="scientific">Zophobas morio</name>
    <dbReference type="NCBI Taxonomy" id="2755281"/>
    <lineage>
        <taxon>Eukaryota</taxon>
        <taxon>Metazoa</taxon>
        <taxon>Ecdysozoa</taxon>
        <taxon>Arthropoda</taxon>
        <taxon>Hexapoda</taxon>
        <taxon>Insecta</taxon>
        <taxon>Pterygota</taxon>
        <taxon>Neoptera</taxon>
        <taxon>Endopterygota</taxon>
        <taxon>Coleoptera</taxon>
        <taxon>Polyphaga</taxon>
        <taxon>Cucujiformia</taxon>
        <taxon>Tenebrionidae</taxon>
        <taxon>Zophobas</taxon>
    </lineage>
</organism>
<feature type="binding site" evidence="8">
    <location>
        <position position="82"/>
    </location>
    <ligand>
        <name>Na(+)</name>
        <dbReference type="ChEBI" id="CHEBI:29101"/>
        <label>1</label>
    </ligand>
</feature>
<evidence type="ECO:0000256" key="7">
    <source>
        <dbReference type="ARBA" id="ARBA00023136"/>
    </source>
</evidence>
<evidence type="ECO:0000256" key="4">
    <source>
        <dbReference type="ARBA" id="ARBA00022692"/>
    </source>
</evidence>
<evidence type="ECO:0000256" key="5">
    <source>
        <dbReference type="ARBA" id="ARBA00022847"/>
    </source>
</evidence>
<dbReference type="GO" id="GO:0046872">
    <property type="term" value="F:metal ion binding"/>
    <property type="evidence" value="ECO:0007669"/>
    <property type="project" value="UniProtKB-KW"/>
</dbReference>
<dbReference type="InterPro" id="IPR037272">
    <property type="entry name" value="SNS_sf"/>
</dbReference>
<dbReference type="GO" id="GO:0098793">
    <property type="term" value="C:presynapse"/>
    <property type="evidence" value="ECO:0007669"/>
    <property type="project" value="GOC"/>
</dbReference>
<feature type="compositionally biased region" description="Basic and acidic residues" evidence="9">
    <location>
        <begin position="7"/>
        <end position="41"/>
    </location>
</feature>
<dbReference type="GO" id="GO:0005335">
    <property type="term" value="F:serotonin:sodium:chloride symporter activity"/>
    <property type="evidence" value="ECO:0007669"/>
    <property type="project" value="TreeGrafter"/>
</dbReference>
<keyword evidence="3" id="KW-0813">Transport</keyword>
<dbReference type="Pfam" id="PF00209">
    <property type="entry name" value="SNF"/>
    <property type="match status" value="1"/>
</dbReference>
<feature type="binding site" evidence="8">
    <location>
        <position position="78"/>
    </location>
    <ligand>
        <name>Na(+)</name>
        <dbReference type="ChEBI" id="CHEBI:29101"/>
        <label>1</label>
    </ligand>
</feature>